<dbReference type="Pfam" id="PF19585">
    <property type="entry name" value="DUF6092"/>
    <property type="match status" value="1"/>
</dbReference>
<dbReference type="InterPro" id="IPR046074">
    <property type="entry name" value="DUF6092"/>
</dbReference>
<evidence type="ECO:0000256" key="1">
    <source>
        <dbReference type="SAM" id="MobiDB-lite"/>
    </source>
</evidence>
<evidence type="ECO:0000313" key="2">
    <source>
        <dbReference type="EMBL" id="XCM83444.1"/>
    </source>
</evidence>
<proteinExistence type="predicted"/>
<accession>A0AAU8K871</accession>
<feature type="compositionally biased region" description="Basic and acidic residues" evidence="1">
    <location>
        <begin position="117"/>
        <end position="134"/>
    </location>
</feature>
<feature type="region of interest" description="Disordered" evidence="1">
    <location>
        <begin position="110"/>
        <end position="134"/>
    </location>
</feature>
<gene>
    <name evidence="2" type="ORF">ABWK59_33240</name>
</gene>
<dbReference type="AlphaFoldDB" id="A0AAU8K871"/>
<protein>
    <submittedName>
        <fullName evidence="2">DUF6092 family protein</fullName>
    </submittedName>
</protein>
<reference evidence="2" key="1">
    <citation type="submission" date="2024-06" db="EMBL/GenBank/DDBJ databases">
        <title>The genome sequences of Kitasatospora sp. strain HUAS MG31.</title>
        <authorList>
            <person name="Mo P."/>
        </authorList>
    </citation>
    <scope>NUCLEOTIDE SEQUENCE</scope>
    <source>
        <strain evidence="2">HUAS MG31</strain>
    </source>
</reference>
<sequence length="134" mass="14663">MGEPERAVRTGRVLDEEDAVELLAYLVCSARTQVDEAAEYAPLRLLTAAGRLAEMIEPQAGDRLRALLREVRRGHAETSVRAGDPQGYTDRLDALCRTLAAYLLDSLDPDDAEDADLERGRDPERAGTTDGRAP</sequence>
<organism evidence="2">
    <name type="scientific">Kitasatospora camelliae</name>
    <dbReference type="NCBI Taxonomy" id="3156397"/>
    <lineage>
        <taxon>Bacteria</taxon>
        <taxon>Bacillati</taxon>
        <taxon>Actinomycetota</taxon>
        <taxon>Actinomycetes</taxon>
        <taxon>Kitasatosporales</taxon>
        <taxon>Streptomycetaceae</taxon>
        <taxon>Kitasatospora</taxon>
    </lineage>
</organism>
<name>A0AAU8K871_9ACTN</name>
<dbReference type="EMBL" id="CP159872">
    <property type="protein sequence ID" value="XCM83444.1"/>
    <property type="molecule type" value="Genomic_DNA"/>
</dbReference>
<dbReference type="KEGG" id="kcm:ABWK59_33240"/>
<dbReference type="RefSeq" id="WP_354644380.1">
    <property type="nucleotide sequence ID" value="NZ_CP159872.1"/>
</dbReference>